<dbReference type="InterPro" id="IPR025552">
    <property type="entry name" value="YkyB"/>
</dbReference>
<reference evidence="1" key="1">
    <citation type="submission" date="2019-11" db="EMBL/GenBank/DDBJ databases">
        <authorList>
            <person name="Li J."/>
        </authorList>
    </citation>
    <scope>NUCLEOTIDE SEQUENCE</scope>
    <source>
        <strain evidence="1">B6B</strain>
    </source>
</reference>
<accession>A0A6A8D9D5</accession>
<dbReference type="Proteomes" id="UP000799092">
    <property type="component" value="Unassembled WGS sequence"/>
</dbReference>
<evidence type="ECO:0000313" key="2">
    <source>
        <dbReference type="Proteomes" id="UP000799092"/>
    </source>
</evidence>
<dbReference type="AlphaFoldDB" id="A0A6A8D9D5"/>
<name>A0A6A8D9D5_9BACI</name>
<evidence type="ECO:0000313" key="1">
    <source>
        <dbReference type="EMBL" id="MRH41870.1"/>
    </source>
</evidence>
<protein>
    <recommendedName>
        <fullName evidence="3">YkyB-like protein</fullName>
    </recommendedName>
</protein>
<comment type="caution">
    <text evidence="1">The sequence shown here is derived from an EMBL/GenBank/DDBJ whole genome shotgun (WGS) entry which is preliminary data.</text>
</comment>
<sequence>MDNSNSTEHIAKALFIVNRHAKTALNPRYLYNMKKQAIHKLLQENSATKIGLHFSDHPKFSHQHSTLLVKVSNYYFHIPPTKQDFKTMEHLGNVDQNYRNPKPQMSLSQAKKILSRFLNWTYPDPQHTEEKKTYSSYFTPSSLGQLTRPLSKKRGKRY</sequence>
<dbReference type="OrthoDB" id="2360869at2"/>
<dbReference type="Pfam" id="PF14177">
    <property type="entry name" value="YkyB"/>
    <property type="match status" value="1"/>
</dbReference>
<dbReference type="EMBL" id="WJNG01000002">
    <property type="protein sequence ID" value="MRH41870.1"/>
    <property type="molecule type" value="Genomic_DNA"/>
</dbReference>
<keyword evidence="2" id="KW-1185">Reference proteome</keyword>
<organism evidence="1 2">
    <name type="scientific">Aquibacillus halophilus</name>
    <dbReference type="NCBI Taxonomy" id="930132"/>
    <lineage>
        <taxon>Bacteria</taxon>
        <taxon>Bacillati</taxon>
        <taxon>Bacillota</taxon>
        <taxon>Bacilli</taxon>
        <taxon>Bacillales</taxon>
        <taxon>Bacillaceae</taxon>
        <taxon>Aquibacillus</taxon>
    </lineage>
</organism>
<evidence type="ECO:0008006" key="3">
    <source>
        <dbReference type="Google" id="ProtNLM"/>
    </source>
</evidence>
<gene>
    <name evidence="1" type="ORF">GH741_04180</name>
</gene>
<dbReference type="RefSeq" id="WP_153735582.1">
    <property type="nucleotide sequence ID" value="NZ_WJNG01000002.1"/>
</dbReference>
<proteinExistence type="predicted"/>